<comment type="caution">
    <text evidence="1">The sequence shown here is derived from an EMBL/GenBank/DDBJ whole genome shotgun (WGS) entry which is preliminary data.</text>
</comment>
<evidence type="ECO:0000313" key="1">
    <source>
        <dbReference type="EMBL" id="MEQ2240734.1"/>
    </source>
</evidence>
<accession>A0ABV0U7G0</accession>
<protein>
    <submittedName>
        <fullName evidence="1">Uncharacterized protein</fullName>
    </submittedName>
</protein>
<proteinExistence type="predicted"/>
<name>A0ABV0U7G0_9TELE</name>
<dbReference type="Proteomes" id="UP001482620">
    <property type="component" value="Unassembled WGS sequence"/>
</dbReference>
<organism evidence="1 2">
    <name type="scientific">Ilyodon furcidens</name>
    <name type="common">goldbreast splitfin</name>
    <dbReference type="NCBI Taxonomy" id="33524"/>
    <lineage>
        <taxon>Eukaryota</taxon>
        <taxon>Metazoa</taxon>
        <taxon>Chordata</taxon>
        <taxon>Craniata</taxon>
        <taxon>Vertebrata</taxon>
        <taxon>Euteleostomi</taxon>
        <taxon>Actinopterygii</taxon>
        <taxon>Neopterygii</taxon>
        <taxon>Teleostei</taxon>
        <taxon>Neoteleostei</taxon>
        <taxon>Acanthomorphata</taxon>
        <taxon>Ovalentaria</taxon>
        <taxon>Atherinomorphae</taxon>
        <taxon>Cyprinodontiformes</taxon>
        <taxon>Goodeidae</taxon>
        <taxon>Ilyodon</taxon>
    </lineage>
</organism>
<sequence length="100" mass="11736">MCEQSASTMHKISCQAGLVGTNCFRIRINYTSLRTKERLFYLKRKKPWKNKTWKINSSVSITFYSHFNNLNIIKCLDVENFLCNSHCAIQKLLPAKELYL</sequence>
<gene>
    <name evidence="1" type="ORF">ILYODFUR_018201</name>
</gene>
<evidence type="ECO:0000313" key="2">
    <source>
        <dbReference type="Proteomes" id="UP001482620"/>
    </source>
</evidence>
<keyword evidence="2" id="KW-1185">Reference proteome</keyword>
<reference evidence="1 2" key="1">
    <citation type="submission" date="2021-06" db="EMBL/GenBank/DDBJ databases">
        <authorList>
            <person name="Palmer J.M."/>
        </authorList>
    </citation>
    <scope>NUCLEOTIDE SEQUENCE [LARGE SCALE GENOMIC DNA]</scope>
    <source>
        <strain evidence="2">if_2019</strain>
        <tissue evidence="1">Muscle</tissue>
    </source>
</reference>
<dbReference type="EMBL" id="JAHRIQ010059681">
    <property type="protein sequence ID" value="MEQ2240734.1"/>
    <property type="molecule type" value="Genomic_DNA"/>
</dbReference>